<dbReference type="Pfam" id="PF05512">
    <property type="entry name" value="AWPM-19"/>
    <property type="match status" value="1"/>
</dbReference>
<organism evidence="2 3">
    <name type="scientific">Lactuca saligna</name>
    <name type="common">Willowleaf lettuce</name>
    <dbReference type="NCBI Taxonomy" id="75948"/>
    <lineage>
        <taxon>Eukaryota</taxon>
        <taxon>Viridiplantae</taxon>
        <taxon>Streptophyta</taxon>
        <taxon>Embryophyta</taxon>
        <taxon>Tracheophyta</taxon>
        <taxon>Spermatophyta</taxon>
        <taxon>Magnoliopsida</taxon>
        <taxon>eudicotyledons</taxon>
        <taxon>Gunneridae</taxon>
        <taxon>Pentapetalae</taxon>
        <taxon>asterids</taxon>
        <taxon>campanulids</taxon>
        <taxon>Asterales</taxon>
        <taxon>Asteraceae</taxon>
        <taxon>Cichorioideae</taxon>
        <taxon>Cichorieae</taxon>
        <taxon>Lactucinae</taxon>
        <taxon>Lactuca</taxon>
    </lineage>
</organism>
<accession>A0AA35XZH5</accession>
<gene>
    <name evidence="2" type="ORF">LSALG_LOCUS1836</name>
</gene>
<keyword evidence="1" id="KW-0812">Transmembrane</keyword>
<dbReference type="PANTHER" id="PTHR33294">
    <property type="entry name" value="AWPM-19-LIKE FAMILY PROTEIN"/>
    <property type="match status" value="1"/>
</dbReference>
<dbReference type="InterPro" id="IPR008390">
    <property type="entry name" value="AWPM-19"/>
</dbReference>
<name>A0AA35XZH5_LACSI</name>
<feature type="transmembrane region" description="Helical" evidence="1">
    <location>
        <begin position="124"/>
        <end position="146"/>
    </location>
</feature>
<feature type="transmembrane region" description="Helical" evidence="1">
    <location>
        <begin position="158"/>
        <end position="178"/>
    </location>
</feature>
<protein>
    <submittedName>
        <fullName evidence="2">Uncharacterized protein</fullName>
    </submittedName>
</protein>
<evidence type="ECO:0000256" key="1">
    <source>
        <dbReference type="SAM" id="Phobius"/>
    </source>
</evidence>
<dbReference type="PANTHER" id="PTHR33294:SF3">
    <property type="entry name" value="AWPM-19-LIKE FAMILY PROTEIN"/>
    <property type="match status" value="1"/>
</dbReference>
<evidence type="ECO:0000313" key="2">
    <source>
        <dbReference type="EMBL" id="CAI9261029.1"/>
    </source>
</evidence>
<proteinExistence type="predicted"/>
<dbReference type="EMBL" id="OX465086">
    <property type="protein sequence ID" value="CAI9261029.1"/>
    <property type="molecule type" value="Genomic_DNA"/>
</dbReference>
<reference evidence="2" key="1">
    <citation type="submission" date="2023-04" db="EMBL/GenBank/DDBJ databases">
        <authorList>
            <person name="Vijverberg K."/>
            <person name="Xiong W."/>
            <person name="Schranz E."/>
        </authorList>
    </citation>
    <scope>NUCLEOTIDE SEQUENCE</scope>
</reference>
<dbReference type="AlphaFoldDB" id="A0AA35XZH5"/>
<keyword evidence="1" id="KW-1133">Transmembrane helix</keyword>
<feature type="transmembrane region" description="Helical" evidence="1">
    <location>
        <begin position="72"/>
        <end position="93"/>
    </location>
</feature>
<evidence type="ECO:0000313" key="3">
    <source>
        <dbReference type="Proteomes" id="UP001177003"/>
    </source>
</evidence>
<keyword evidence="1" id="KW-0472">Membrane</keyword>
<feature type="transmembrane region" description="Helical" evidence="1">
    <location>
        <begin position="198"/>
        <end position="217"/>
    </location>
</feature>
<dbReference type="Proteomes" id="UP001177003">
    <property type="component" value="Chromosome 0"/>
</dbReference>
<keyword evidence="3" id="KW-1185">Reference proteome</keyword>
<sequence>MLFLCRVQEERIESFLWFEANHKFKPKAKQMLLITSIYLQLLQADDQKYQNIVIDQSSLQAMASGAGQPATFFLFFINLVLFLIITIIASWAVNHGIDDTHQQASVLSIPARIFPIYYPFGNMATGYVVILSLLAGVLGLATSLTGIYNVSQWNASNLYAASASSLLSWTLTLFAMGFACKEIEIGWTGNTLRVLETILIVVTGTQLFGMIAIHAGIEEVSRYGGGGRV</sequence>